<dbReference type="Proteomes" id="UP000220914">
    <property type="component" value="Unassembled WGS sequence"/>
</dbReference>
<evidence type="ECO:0000313" key="2">
    <source>
        <dbReference type="EMBL" id="PEG33774.1"/>
    </source>
</evidence>
<dbReference type="EMBL" id="PDCP01000093">
    <property type="protein sequence ID" value="PEG33774.1"/>
    <property type="molecule type" value="Genomic_DNA"/>
</dbReference>
<evidence type="ECO:0000313" key="3">
    <source>
        <dbReference type="Proteomes" id="UP000220914"/>
    </source>
</evidence>
<dbReference type="RefSeq" id="WP_097944028.1">
    <property type="nucleotide sequence ID" value="NZ_BLKS01000001.1"/>
</dbReference>
<name>A0A2A7MQ19_MYCAG</name>
<reference evidence="1" key="3">
    <citation type="submission" date="2020-02" db="EMBL/GenBank/DDBJ databases">
        <authorList>
            <person name="Matsumoto Y."/>
            <person name="Motooka D."/>
            <person name="Nakamura S."/>
        </authorList>
    </citation>
    <scope>NUCLEOTIDE SEQUENCE</scope>
    <source>
        <strain evidence="1">JCM 6377</strain>
    </source>
</reference>
<comment type="caution">
    <text evidence="2">The sequence shown here is derived from an EMBL/GenBank/DDBJ whole genome shotgun (WGS) entry which is preliminary data.</text>
</comment>
<dbReference type="AlphaFoldDB" id="A0A2A7MQ19"/>
<dbReference type="Pfam" id="PF11259">
    <property type="entry name" value="DUF3060"/>
    <property type="match status" value="1"/>
</dbReference>
<dbReference type="Proteomes" id="UP000465302">
    <property type="component" value="Unassembled WGS sequence"/>
</dbReference>
<evidence type="ECO:0008006" key="5">
    <source>
        <dbReference type="Google" id="ProtNLM"/>
    </source>
</evidence>
<evidence type="ECO:0000313" key="4">
    <source>
        <dbReference type="Proteomes" id="UP000465302"/>
    </source>
</evidence>
<dbReference type="EMBL" id="BLKS01000001">
    <property type="protein sequence ID" value="GFG52174.1"/>
    <property type="molecule type" value="Genomic_DNA"/>
</dbReference>
<reference evidence="1 4" key="2">
    <citation type="journal article" date="2019" name="Emerg. Microbes Infect.">
        <title>Comprehensive subspecies identification of 175 nontuberculous mycobacteria species based on 7547 genomic profiles.</title>
        <authorList>
            <person name="Matsumoto Y."/>
            <person name="Kinjo T."/>
            <person name="Motooka D."/>
            <person name="Nabeya D."/>
            <person name="Jung N."/>
            <person name="Uechi K."/>
            <person name="Horii T."/>
            <person name="Iida T."/>
            <person name="Fujita J."/>
            <person name="Nakamura S."/>
        </authorList>
    </citation>
    <scope>NUCLEOTIDE SEQUENCE [LARGE SCALE GENOMIC DNA]</scope>
    <source>
        <strain evidence="1 4">JCM 6377</strain>
    </source>
</reference>
<sequence length="133" mass="13319">MQMPVLIGVTASAAMIGLAGCGSESSDTGSPTATVGSEGGQVEIGNTINYGSVGTTTELDCADGKSLNIGGNNNKLTVKGTCANANIGGADNTVTMERVDKELSVVGFNNTITYKDGDPKINDTGSGNKINKG</sequence>
<protein>
    <recommendedName>
        <fullName evidence="5">DUF3060 domain-containing protein</fullName>
    </recommendedName>
</protein>
<gene>
    <name evidence="2" type="ORF">CQY20_28985</name>
    <name evidence="1" type="ORF">MAGR_36150</name>
</gene>
<accession>A0A2A7MQ19</accession>
<proteinExistence type="predicted"/>
<organism evidence="2 3">
    <name type="scientific">Mycolicibacterium agri</name>
    <name type="common">Mycobacterium agri</name>
    <dbReference type="NCBI Taxonomy" id="36811"/>
    <lineage>
        <taxon>Bacteria</taxon>
        <taxon>Bacillati</taxon>
        <taxon>Actinomycetota</taxon>
        <taxon>Actinomycetes</taxon>
        <taxon>Mycobacteriales</taxon>
        <taxon>Mycobacteriaceae</taxon>
        <taxon>Mycolicibacterium</taxon>
    </lineage>
</organism>
<dbReference type="InterPro" id="IPR021417">
    <property type="entry name" value="DUF3060"/>
</dbReference>
<evidence type="ECO:0000313" key="1">
    <source>
        <dbReference type="EMBL" id="GFG52174.1"/>
    </source>
</evidence>
<dbReference type="OrthoDB" id="4752871at2"/>
<keyword evidence="3" id="KW-1185">Reference proteome</keyword>
<reference evidence="2 3" key="1">
    <citation type="submission" date="2017-10" db="EMBL/GenBank/DDBJ databases">
        <title>The new phylogeny of genus Mycobacterium.</title>
        <authorList>
            <person name="Tortoli E."/>
            <person name="Trovato A."/>
            <person name="Cirillo D.M."/>
        </authorList>
    </citation>
    <scope>NUCLEOTIDE SEQUENCE [LARGE SCALE GENOMIC DNA]</scope>
    <source>
        <strain evidence="2 3">CCUG37673</strain>
    </source>
</reference>